<dbReference type="InterPro" id="IPR011251">
    <property type="entry name" value="Luciferase-like_dom"/>
</dbReference>
<proteinExistence type="inferred from homology"/>
<sequence>MILGIALTNNFGTHAATWRMPHVDPNAYTNIDVTVEHVRTAERGGLQFIFIADRLFLYGNLAEANPLFNMDPIITLAAVTQATKKIGLIATVSTTFTEPYLMARQLKALDVISRGRVGWNAIPSYEPDAFANFGKIPPPRENKYERLHESIQVIQSLWGSWGYDAGKPDQSGTYANSVHIRTINMHGKYVGARGPLPIPPSDQGQPVIVMPASSHYGLHAAAMYADVIIGMPSSIEESLALRKTILNTVSEAGRDPKEIKFIVFVGFTIGETKQKALDTRRALDVHTDLKMQLTRLCAYLGLKQELTQLDEPLDPIQLKSLRPHPYDQRSIEAVRLAKEGWSPREILSHAIFDPYPTVVGTAEQVADHLQEWFEADAADGFMMNFDDFHTEISNFVDQVVPILRNRGLFHEDYEGTTLRDHLGLSPHYGLDPRIAKTAKWPDL</sequence>
<feature type="domain" description="Luciferase-like" evidence="6">
    <location>
        <begin position="24"/>
        <end position="375"/>
    </location>
</feature>
<dbReference type="Gene3D" id="3.20.20.30">
    <property type="entry name" value="Luciferase-like domain"/>
    <property type="match status" value="1"/>
</dbReference>
<reference evidence="7" key="1">
    <citation type="submission" date="2022-10" db="EMBL/GenBank/DDBJ databases">
        <title>Chryseobacterium babae sp. nov. isolated from the gut of the beetle Oryctes rhinoceros, and Chryseobacterium kimseyorum sp. nov., isolated from a stick insect rearing cage.</title>
        <authorList>
            <person name="Shelomi M."/>
            <person name="Han C.-J."/>
            <person name="Chen W.-M."/>
            <person name="Chen H.-K."/>
            <person name="Liaw S.-J."/>
            <person name="Muhle E."/>
            <person name="Clermont D."/>
        </authorList>
    </citation>
    <scope>NUCLEOTIDE SEQUENCE</scope>
    <source>
        <strain evidence="7">09-1422</strain>
    </source>
</reference>
<keyword evidence="3 7" id="KW-0560">Oxidoreductase</keyword>
<evidence type="ECO:0000256" key="2">
    <source>
        <dbReference type="ARBA" id="ARBA00022643"/>
    </source>
</evidence>
<dbReference type="NCBIfam" id="TIGR03860">
    <property type="entry name" value="FMN_nitrolo"/>
    <property type="match status" value="1"/>
</dbReference>
<dbReference type="InterPro" id="IPR051260">
    <property type="entry name" value="Diverse_substr_monoxygenases"/>
</dbReference>
<evidence type="ECO:0000313" key="7">
    <source>
        <dbReference type="EMBL" id="MCW3170731.1"/>
    </source>
</evidence>
<comment type="caution">
    <text evidence="7">The sequence shown here is derived from an EMBL/GenBank/DDBJ whole genome shotgun (WGS) entry which is preliminary data.</text>
</comment>
<name>A0ABT3I3T5_9FLAO</name>
<dbReference type="InterPro" id="IPR016215">
    <property type="entry name" value="NTA_MOA"/>
</dbReference>
<organism evidence="7 8">
    <name type="scientific">Chryseobacterium kimseyorum</name>
    <dbReference type="NCBI Taxonomy" id="2984028"/>
    <lineage>
        <taxon>Bacteria</taxon>
        <taxon>Pseudomonadati</taxon>
        <taxon>Bacteroidota</taxon>
        <taxon>Flavobacteriia</taxon>
        <taxon>Flavobacteriales</taxon>
        <taxon>Weeksellaceae</taxon>
        <taxon>Chryseobacterium group</taxon>
        <taxon>Chryseobacterium</taxon>
    </lineage>
</organism>
<keyword evidence="2" id="KW-0288">FMN</keyword>
<dbReference type="Pfam" id="PF00296">
    <property type="entry name" value="Bac_luciferase"/>
    <property type="match status" value="1"/>
</dbReference>
<accession>A0ABT3I3T5</accession>
<dbReference type="Proteomes" id="UP001163731">
    <property type="component" value="Unassembled WGS sequence"/>
</dbReference>
<dbReference type="PANTHER" id="PTHR30011">
    <property type="entry name" value="ALKANESULFONATE MONOOXYGENASE-RELATED"/>
    <property type="match status" value="1"/>
</dbReference>
<evidence type="ECO:0000313" key="8">
    <source>
        <dbReference type="Proteomes" id="UP001163731"/>
    </source>
</evidence>
<keyword evidence="8" id="KW-1185">Reference proteome</keyword>
<evidence type="ECO:0000259" key="6">
    <source>
        <dbReference type="Pfam" id="PF00296"/>
    </source>
</evidence>
<dbReference type="InterPro" id="IPR036661">
    <property type="entry name" value="Luciferase-like_sf"/>
</dbReference>
<keyword evidence="4 7" id="KW-0503">Monooxygenase</keyword>
<comment type="similarity">
    <text evidence="5">Belongs to the NtaA/SnaA/DszA monooxygenase family.</text>
</comment>
<dbReference type="GO" id="GO:0004497">
    <property type="term" value="F:monooxygenase activity"/>
    <property type="evidence" value="ECO:0007669"/>
    <property type="project" value="UniProtKB-KW"/>
</dbReference>
<dbReference type="PANTHER" id="PTHR30011:SF16">
    <property type="entry name" value="C2H2 FINGER DOMAIN TRANSCRIPTION FACTOR (EUROFUNG)-RELATED"/>
    <property type="match status" value="1"/>
</dbReference>
<keyword evidence="1" id="KW-0285">Flavoprotein</keyword>
<dbReference type="RefSeq" id="WP_264751861.1">
    <property type="nucleotide sequence ID" value="NZ_JAPDHW010000026.1"/>
</dbReference>
<dbReference type="EC" id="1.14.-.-" evidence="7"/>
<evidence type="ECO:0000256" key="4">
    <source>
        <dbReference type="ARBA" id="ARBA00023033"/>
    </source>
</evidence>
<dbReference type="PIRSF" id="PIRSF000337">
    <property type="entry name" value="NTA_MOA"/>
    <property type="match status" value="1"/>
</dbReference>
<dbReference type="EMBL" id="JAPDHW010000026">
    <property type="protein sequence ID" value="MCW3170731.1"/>
    <property type="molecule type" value="Genomic_DNA"/>
</dbReference>
<dbReference type="SUPFAM" id="SSF51679">
    <property type="entry name" value="Bacterial luciferase-like"/>
    <property type="match status" value="1"/>
</dbReference>
<evidence type="ECO:0000256" key="3">
    <source>
        <dbReference type="ARBA" id="ARBA00023002"/>
    </source>
</evidence>
<protein>
    <submittedName>
        <fullName evidence="7">NtaA/DmoA family FMN-dependent monooxygenase</fullName>
        <ecNumber evidence="7">1.14.-.-</ecNumber>
    </submittedName>
</protein>
<evidence type="ECO:0000256" key="1">
    <source>
        <dbReference type="ARBA" id="ARBA00022630"/>
    </source>
</evidence>
<gene>
    <name evidence="7" type="ORF">OMO38_19550</name>
</gene>
<evidence type="ECO:0000256" key="5">
    <source>
        <dbReference type="ARBA" id="ARBA00033748"/>
    </source>
</evidence>